<dbReference type="PANTHER" id="PTHR11265:SF0">
    <property type="entry name" value="12S RRNA N4-METHYLCYTIDINE METHYLTRANSFERASE"/>
    <property type="match status" value="1"/>
</dbReference>
<keyword evidence="3 7" id="KW-0698">rRNA processing</keyword>
<organism evidence="8 9">
    <name type="scientific">Williamsoniiplasma lucivorax</name>
    <dbReference type="NCBI Taxonomy" id="209274"/>
    <lineage>
        <taxon>Bacteria</taxon>
        <taxon>Bacillati</taxon>
        <taxon>Mycoplasmatota</taxon>
        <taxon>Mollicutes</taxon>
        <taxon>Entomoplasmatales</taxon>
        <taxon>Williamsoniiplasma</taxon>
    </lineage>
</organism>
<dbReference type="Pfam" id="PF01795">
    <property type="entry name" value="Methyltransf_5"/>
    <property type="match status" value="1"/>
</dbReference>
<dbReference type="PIRSF" id="PIRSF004486">
    <property type="entry name" value="MraW"/>
    <property type="match status" value="1"/>
</dbReference>
<feature type="binding site" evidence="7">
    <location>
        <position position="78"/>
    </location>
    <ligand>
        <name>S-adenosyl-L-methionine</name>
        <dbReference type="ChEBI" id="CHEBI:59789"/>
    </ligand>
</feature>
<feature type="binding site" evidence="7">
    <location>
        <position position="51"/>
    </location>
    <ligand>
        <name>S-adenosyl-L-methionine</name>
        <dbReference type="ChEBI" id="CHEBI:59789"/>
    </ligand>
</feature>
<dbReference type="GO" id="GO:0071424">
    <property type="term" value="F:rRNA (cytosine-N4-)-methyltransferase activity"/>
    <property type="evidence" value="ECO:0007669"/>
    <property type="project" value="UniProtKB-UniRule"/>
</dbReference>
<comment type="catalytic activity">
    <reaction evidence="7">
        <text>cytidine(1402) in 16S rRNA + S-adenosyl-L-methionine = N(4)-methylcytidine(1402) in 16S rRNA + S-adenosyl-L-homocysteine + H(+)</text>
        <dbReference type="Rhea" id="RHEA:42928"/>
        <dbReference type="Rhea" id="RHEA-COMP:10286"/>
        <dbReference type="Rhea" id="RHEA-COMP:10287"/>
        <dbReference type="ChEBI" id="CHEBI:15378"/>
        <dbReference type="ChEBI" id="CHEBI:57856"/>
        <dbReference type="ChEBI" id="CHEBI:59789"/>
        <dbReference type="ChEBI" id="CHEBI:74506"/>
        <dbReference type="ChEBI" id="CHEBI:82748"/>
        <dbReference type="EC" id="2.1.1.199"/>
    </reaction>
</comment>
<dbReference type="PANTHER" id="PTHR11265">
    <property type="entry name" value="S-ADENOSYL-METHYLTRANSFERASE MRAW"/>
    <property type="match status" value="1"/>
</dbReference>
<evidence type="ECO:0000313" key="9">
    <source>
        <dbReference type="Proteomes" id="UP000237865"/>
    </source>
</evidence>
<dbReference type="GO" id="GO:0070475">
    <property type="term" value="P:rRNA base methylation"/>
    <property type="evidence" value="ECO:0007669"/>
    <property type="project" value="UniProtKB-UniRule"/>
</dbReference>
<dbReference type="STRING" id="1399797.GCA_000518285_00247"/>
<dbReference type="GO" id="GO:0005737">
    <property type="term" value="C:cytoplasm"/>
    <property type="evidence" value="ECO:0007669"/>
    <property type="project" value="UniProtKB-SubCell"/>
</dbReference>
<reference evidence="8 9" key="1">
    <citation type="submission" date="2017-11" db="EMBL/GenBank/DDBJ databases">
        <title>Genome sequence of Entomoplasma lucivorax PIPN-2 (ATCC 49196).</title>
        <authorList>
            <person name="Lo W.-S."/>
            <person name="Gasparich G.E."/>
            <person name="Kuo C.-H."/>
        </authorList>
    </citation>
    <scope>NUCLEOTIDE SEQUENCE [LARGE SCALE GENOMIC DNA]</scope>
    <source>
        <strain evidence="8 9">PIPN-2</strain>
    </source>
</reference>
<evidence type="ECO:0000256" key="1">
    <source>
        <dbReference type="ARBA" id="ARBA00010396"/>
    </source>
</evidence>
<accession>A0A2S5RDN4</accession>
<dbReference type="Proteomes" id="UP000237865">
    <property type="component" value="Unassembled WGS sequence"/>
</dbReference>
<dbReference type="HAMAP" id="MF_01007">
    <property type="entry name" value="16SrRNA_methyltr_H"/>
    <property type="match status" value="1"/>
</dbReference>
<comment type="similarity">
    <text evidence="1 7">Belongs to the methyltransferase superfamily. RsmH family.</text>
</comment>
<dbReference type="EMBL" id="PHNE01000002">
    <property type="protein sequence ID" value="PPE05449.1"/>
    <property type="molecule type" value="Genomic_DNA"/>
</dbReference>
<evidence type="ECO:0000256" key="7">
    <source>
        <dbReference type="HAMAP-Rule" id="MF_01007"/>
    </source>
</evidence>
<evidence type="ECO:0000256" key="3">
    <source>
        <dbReference type="ARBA" id="ARBA00022552"/>
    </source>
</evidence>
<dbReference type="SUPFAM" id="SSF53335">
    <property type="entry name" value="S-adenosyl-L-methionine-dependent methyltransferases"/>
    <property type="match status" value="1"/>
</dbReference>
<dbReference type="InterPro" id="IPR029063">
    <property type="entry name" value="SAM-dependent_MTases_sf"/>
</dbReference>
<dbReference type="EC" id="2.1.1.199" evidence="7"/>
<dbReference type="RefSeq" id="WP_028126387.1">
    <property type="nucleotide sequence ID" value="NZ_PHNE01000002.1"/>
</dbReference>
<dbReference type="InterPro" id="IPR002903">
    <property type="entry name" value="RsmH"/>
</dbReference>
<evidence type="ECO:0000256" key="6">
    <source>
        <dbReference type="ARBA" id="ARBA00022691"/>
    </source>
</evidence>
<evidence type="ECO:0000256" key="5">
    <source>
        <dbReference type="ARBA" id="ARBA00022679"/>
    </source>
</evidence>
<dbReference type="InterPro" id="IPR023397">
    <property type="entry name" value="SAM-dep_MeTrfase_MraW_recog"/>
</dbReference>
<dbReference type="Gene3D" id="3.40.50.150">
    <property type="entry name" value="Vaccinia Virus protein VP39"/>
    <property type="match status" value="1"/>
</dbReference>
<dbReference type="SUPFAM" id="SSF81799">
    <property type="entry name" value="Putative methyltransferase TM0872, insert domain"/>
    <property type="match status" value="1"/>
</dbReference>
<comment type="caution">
    <text evidence="8">The sequence shown here is derived from an EMBL/GenBank/DDBJ whole genome shotgun (WGS) entry which is preliminary data.</text>
</comment>
<keyword evidence="9" id="KW-1185">Reference proteome</keyword>
<name>A0A2S5RDN4_9MOLU</name>
<feature type="binding site" evidence="7">
    <location>
        <position position="106"/>
    </location>
    <ligand>
        <name>S-adenosyl-L-methionine</name>
        <dbReference type="ChEBI" id="CHEBI:59789"/>
    </ligand>
</feature>
<comment type="subcellular location">
    <subcellularLocation>
        <location evidence="7">Cytoplasm</location>
    </subcellularLocation>
</comment>
<evidence type="ECO:0000313" key="8">
    <source>
        <dbReference type="EMBL" id="PPE05449.1"/>
    </source>
</evidence>
<feature type="binding site" evidence="7">
    <location>
        <position position="99"/>
    </location>
    <ligand>
        <name>S-adenosyl-L-methionine</name>
        <dbReference type="ChEBI" id="CHEBI:59789"/>
    </ligand>
</feature>
<protein>
    <recommendedName>
        <fullName evidence="7">Ribosomal RNA small subunit methyltransferase H</fullName>
        <ecNumber evidence="7">2.1.1.199</ecNumber>
    </recommendedName>
    <alternativeName>
        <fullName evidence="7">16S rRNA m(4)C1402 methyltransferase</fullName>
    </alternativeName>
    <alternativeName>
        <fullName evidence="7">rRNA (cytosine-N(4)-)-methyltransferase RsmH</fullName>
    </alternativeName>
</protein>
<proteinExistence type="inferred from homology"/>
<keyword evidence="6 7" id="KW-0949">S-adenosyl-L-methionine</keyword>
<sequence length="308" mass="34542">MEKHKPVLLDEAIKYLKLKPDGVYVDCTLGRGGHASAILSHLKDGVLYAIDQDLTAIEESQAKLSQTGKNFHILNGNFSNIASLLALENIFAVDGILYDLGVSSPQFDVAQRGFSYRFDGPLDMRMDTTNNKLTAADVLNHKTQEELAQIFWQYADEKFAKQIAAAIVKTRPLNTTFQLVDVIKKTLPAKVLSQKGHPAKKVFQALRIYVNDEINVLQSSIEQSLKLLKPGGRIVVITFHSLEEKHIKQIFKAVTIKEIDAIAQKLPITIPTDKEYELVIRKPITPSSLELENNNRAHSAKMWVIEKK</sequence>
<dbReference type="Gene3D" id="1.10.150.170">
    <property type="entry name" value="Putative methyltransferase TM0872, insert domain"/>
    <property type="match status" value="1"/>
</dbReference>
<comment type="function">
    <text evidence="7">Specifically methylates the N4 position of cytidine in position 1402 (C1402) of 16S rRNA.</text>
</comment>
<keyword evidence="5 7" id="KW-0808">Transferase</keyword>
<keyword evidence="2 7" id="KW-0963">Cytoplasm</keyword>
<gene>
    <name evidence="7 8" type="primary">rsmH</name>
    <name evidence="8" type="ORF">ELUCI_v1c05420</name>
</gene>
<keyword evidence="4 7" id="KW-0489">Methyltransferase</keyword>
<dbReference type="AlphaFoldDB" id="A0A2S5RDN4"/>
<evidence type="ECO:0000256" key="2">
    <source>
        <dbReference type="ARBA" id="ARBA00022490"/>
    </source>
</evidence>
<evidence type="ECO:0000256" key="4">
    <source>
        <dbReference type="ARBA" id="ARBA00022603"/>
    </source>
</evidence>
<feature type="binding site" evidence="7">
    <location>
        <begin position="32"/>
        <end position="34"/>
    </location>
    <ligand>
        <name>S-adenosyl-L-methionine</name>
        <dbReference type="ChEBI" id="CHEBI:59789"/>
    </ligand>
</feature>
<dbReference type="NCBIfam" id="TIGR00006">
    <property type="entry name" value="16S rRNA (cytosine(1402)-N(4))-methyltransferase RsmH"/>
    <property type="match status" value="1"/>
</dbReference>